<evidence type="ECO:0000256" key="3">
    <source>
        <dbReference type="ARBA" id="ARBA00023004"/>
    </source>
</evidence>
<evidence type="ECO:0000256" key="4">
    <source>
        <dbReference type="ARBA" id="ARBA00023014"/>
    </source>
</evidence>
<gene>
    <name evidence="6" type="ORF">BCO9919_06769</name>
</gene>
<dbReference type="RefSeq" id="WP_175240799.1">
    <property type="nucleotide sequence ID" value="NZ_CABWIK020000072.1"/>
</dbReference>
<proteinExistence type="predicted"/>
<feature type="domain" description="4Fe-4S ferredoxin-type" evidence="5">
    <location>
        <begin position="61"/>
        <end position="153"/>
    </location>
</feature>
<organism evidence="6 7">
    <name type="scientific">Burkholderia cenocepacia</name>
    <dbReference type="NCBI Taxonomy" id="95486"/>
    <lineage>
        <taxon>Bacteria</taxon>
        <taxon>Pseudomonadati</taxon>
        <taxon>Pseudomonadota</taxon>
        <taxon>Betaproteobacteria</taxon>
        <taxon>Burkholderiales</taxon>
        <taxon>Burkholderiaceae</taxon>
        <taxon>Burkholderia</taxon>
        <taxon>Burkholderia cepacia complex</taxon>
    </lineage>
</organism>
<keyword evidence="1" id="KW-0004">4Fe-4S</keyword>
<dbReference type="PANTHER" id="PTHR43177:SF3">
    <property type="entry name" value="PROTEIN NRFC HOMOLOG"/>
    <property type="match status" value="1"/>
</dbReference>
<evidence type="ECO:0000256" key="1">
    <source>
        <dbReference type="ARBA" id="ARBA00022485"/>
    </source>
</evidence>
<dbReference type="InterPro" id="IPR013783">
    <property type="entry name" value="Ig-like_fold"/>
</dbReference>
<dbReference type="Proteomes" id="UP000494322">
    <property type="component" value="Unassembled WGS sequence"/>
</dbReference>
<dbReference type="Gene3D" id="3.30.70.20">
    <property type="match status" value="2"/>
</dbReference>
<protein>
    <submittedName>
        <fullName evidence="6">Ferredoxin</fullName>
    </submittedName>
</protein>
<keyword evidence="2" id="KW-0479">Metal-binding</keyword>
<dbReference type="InterPro" id="IPR017896">
    <property type="entry name" value="4Fe4S_Fe-S-bd"/>
</dbReference>
<dbReference type="GO" id="GO:0051539">
    <property type="term" value="F:4 iron, 4 sulfur cluster binding"/>
    <property type="evidence" value="ECO:0007669"/>
    <property type="project" value="UniProtKB-KW"/>
</dbReference>
<keyword evidence="3" id="KW-0408">Iron</keyword>
<dbReference type="SUPFAM" id="SSF54862">
    <property type="entry name" value="4Fe-4S ferredoxins"/>
    <property type="match status" value="1"/>
</dbReference>
<dbReference type="InterPro" id="IPR050954">
    <property type="entry name" value="ET_IronSulfur_Cluster-Binding"/>
</dbReference>
<dbReference type="AlphaFoldDB" id="A0A6J5JW15"/>
<dbReference type="GO" id="GO:0046872">
    <property type="term" value="F:metal ion binding"/>
    <property type="evidence" value="ECO:0007669"/>
    <property type="project" value="UniProtKB-KW"/>
</dbReference>
<accession>A0A6J5JW15</accession>
<keyword evidence="4" id="KW-0411">Iron-sulfur</keyword>
<evidence type="ECO:0000313" key="6">
    <source>
        <dbReference type="EMBL" id="CAB3975388.1"/>
    </source>
</evidence>
<dbReference type="SUPFAM" id="SSF49478">
    <property type="entry name" value="Cna protein B-type domain"/>
    <property type="match status" value="1"/>
</dbReference>
<dbReference type="PANTHER" id="PTHR43177">
    <property type="entry name" value="PROTEIN NRFC"/>
    <property type="match status" value="1"/>
</dbReference>
<evidence type="ECO:0000256" key="2">
    <source>
        <dbReference type="ARBA" id="ARBA00022723"/>
    </source>
</evidence>
<name>A0A6J5JW15_9BURK</name>
<evidence type="ECO:0000313" key="7">
    <source>
        <dbReference type="Proteomes" id="UP000494322"/>
    </source>
</evidence>
<dbReference type="Gene3D" id="2.60.40.10">
    <property type="entry name" value="Immunoglobulins"/>
    <property type="match status" value="1"/>
</dbReference>
<dbReference type="Pfam" id="PF13247">
    <property type="entry name" value="Fer4_11"/>
    <property type="match status" value="1"/>
</dbReference>
<dbReference type="EMBL" id="CABWIK020000072">
    <property type="protein sequence ID" value="CAB3975388.1"/>
    <property type="molecule type" value="Genomic_DNA"/>
</dbReference>
<reference evidence="6 7" key="1">
    <citation type="submission" date="2020-04" db="EMBL/GenBank/DDBJ databases">
        <authorList>
            <person name="Depoorter E."/>
        </authorList>
    </citation>
    <scope>NUCLEOTIDE SEQUENCE [LARGE SCALE GENOMIC DNA]</scope>
    <source>
        <strain evidence="6 7">BCC0132</strain>
    </source>
</reference>
<evidence type="ECO:0000259" key="5">
    <source>
        <dbReference type="Pfam" id="PF13247"/>
    </source>
</evidence>
<sequence length="303" mass="33363">MSKWNLVIKVGQCENCQNCVIAARDEHVGNDFPGYAAPAAASAESPIRILRRVQGESHMVETTYLPVMCNHCDDAPCMRVGGDAIRKRSDGIVIIDPDKARGRMDIVKSCPYKAIVWNEEQQLPQTWIFDAHLLDQGWSHPRCQQSCPTRVFEAVKLDDESMVEKARREGLRVLQPNFGTKPRVWYSGLERWDTCFIGGSVSALIGDVVECVAGAQVTLYSGDRMVAETVSDGFGDFRFGSLAKGSGVYKVEIRHAHGEASRQCELGESAYLGELRVAPSSRNIANDELHQGALSESRGSVTS</sequence>